<dbReference type="PIRSF" id="PIRSF006392">
    <property type="entry name" value="IPGAM_arch"/>
    <property type="match status" value="1"/>
</dbReference>
<dbReference type="Proteomes" id="UP000823912">
    <property type="component" value="Unassembled WGS sequence"/>
</dbReference>
<accession>A0A9D1EAY3</accession>
<dbReference type="SUPFAM" id="SSF53649">
    <property type="entry name" value="Alkaline phosphatase-like"/>
    <property type="match status" value="1"/>
</dbReference>
<dbReference type="EC" id="5.4.2.12" evidence="8"/>
<organism evidence="8 9">
    <name type="scientific">Candidatus Pullilachnospira gallistercoris</name>
    <dbReference type="NCBI Taxonomy" id="2840911"/>
    <lineage>
        <taxon>Bacteria</taxon>
        <taxon>Bacillati</taxon>
        <taxon>Bacillota</taxon>
        <taxon>Clostridia</taxon>
        <taxon>Lachnospirales</taxon>
        <taxon>Lachnospiraceae</taxon>
        <taxon>Lachnospiraceae incertae sedis</taxon>
        <taxon>Candidatus Pullilachnospira</taxon>
    </lineage>
</organism>
<evidence type="ECO:0000313" key="9">
    <source>
        <dbReference type="Proteomes" id="UP000823912"/>
    </source>
</evidence>
<proteinExistence type="inferred from homology"/>
<dbReference type="EMBL" id="DVHM01000146">
    <property type="protein sequence ID" value="HIR71398.1"/>
    <property type="molecule type" value="Genomic_DNA"/>
</dbReference>
<dbReference type="InterPro" id="IPR004456">
    <property type="entry name" value="Pglycerate_mutase_ApgM"/>
</dbReference>
<sequence length="400" mass="43878">MKYVVVLGDGMADQPIEELGGKTPLEYAKTPMMDELAKVSEIGMVHTVPDGMSPGSDTANLSVLGYDPKIYYSGRSPLEALSIGVPMKSTDVAIRCNLVTLSEEEDSYEKRRIIDHSSGEISTEDAAVLLDAVKEGLQREGYTFYVGTSYRHLLIVDQGTVMPLTQPHDILGQVIGDKLPKDPVLREMMEKSYDILVNHPINVERKKQGKNPANSCWFWGAGTRPSLMSFAEKNHKEGAMISAVDLLKGIAVGTGMKVIAVEGANGGLDTNYEGKAEAAVKALTEDGCDFVYVHVEAPDEMGHQGSVERKVQAIENLDQRVIRPLVQGLNDADCDFRMLLLPDHPTPICIRTHTGDSVPYMLYDSTSPQSHSWAYNEREGAASGIYVPEGHHLIDKLFEK</sequence>
<dbReference type="NCBIfam" id="NF003242">
    <property type="entry name" value="PRK04200.1"/>
    <property type="match status" value="1"/>
</dbReference>
<comment type="function">
    <text evidence="2">Catalyzes the interconversion of 2-phosphoglycerate and 3-phosphoglycerate.</text>
</comment>
<dbReference type="InterPro" id="IPR023665">
    <property type="entry name" value="ApgAM_prokaryotes"/>
</dbReference>
<dbReference type="NCBIfam" id="TIGR00306">
    <property type="entry name" value="apgM"/>
    <property type="match status" value="1"/>
</dbReference>
<reference evidence="8" key="1">
    <citation type="submission" date="2020-10" db="EMBL/GenBank/DDBJ databases">
        <authorList>
            <person name="Gilroy R."/>
        </authorList>
    </citation>
    <scope>NUCLEOTIDE SEQUENCE</scope>
    <source>
        <strain evidence="8">ChiSjej5B23-6657</strain>
    </source>
</reference>
<comment type="caution">
    <text evidence="8">The sequence shown here is derived from an EMBL/GenBank/DDBJ whole genome shotgun (WGS) entry which is preliminary data.</text>
</comment>
<dbReference type="GO" id="GO:0004619">
    <property type="term" value="F:phosphoglycerate mutase activity"/>
    <property type="evidence" value="ECO:0007669"/>
    <property type="project" value="UniProtKB-EC"/>
</dbReference>
<dbReference type="Pfam" id="PF10143">
    <property type="entry name" value="PhosphMutase"/>
    <property type="match status" value="1"/>
</dbReference>
<comment type="similarity">
    <text evidence="4">Belongs to the BPG-independent phosphoglycerate mutase family. A-PGAM subfamily.</text>
</comment>
<dbReference type="GO" id="GO:0006096">
    <property type="term" value="P:glycolytic process"/>
    <property type="evidence" value="ECO:0007669"/>
    <property type="project" value="UniProtKB-KW"/>
</dbReference>
<comment type="pathway">
    <text evidence="3">Carbohydrate degradation.</text>
</comment>
<dbReference type="AlphaFoldDB" id="A0A9D1EAY3"/>
<evidence type="ECO:0000256" key="2">
    <source>
        <dbReference type="ARBA" id="ARBA00002315"/>
    </source>
</evidence>
<dbReference type="Pfam" id="PF01676">
    <property type="entry name" value="Metalloenzyme"/>
    <property type="match status" value="1"/>
</dbReference>
<evidence type="ECO:0000256" key="1">
    <source>
        <dbReference type="ARBA" id="ARBA00000370"/>
    </source>
</evidence>
<keyword evidence="6 8" id="KW-0413">Isomerase</keyword>
<dbReference type="GO" id="GO:0046872">
    <property type="term" value="F:metal ion binding"/>
    <property type="evidence" value="ECO:0007669"/>
    <property type="project" value="InterPro"/>
</dbReference>
<name>A0A9D1EAY3_9FIRM</name>
<feature type="domain" description="Metalloenzyme" evidence="7">
    <location>
        <begin position="1"/>
        <end position="366"/>
    </location>
</feature>
<evidence type="ECO:0000256" key="4">
    <source>
        <dbReference type="ARBA" id="ARBA00005524"/>
    </source>
</evidence>
<evidence type="ECO:0000256" key="5">
    <source>
        <dbReference type="ARBA" id="ARBA00023152"/>
    </source>
</evidence>
<dbReference type="InterPro" id="IPR006124">
    <property type="entry name" value="Metalloenzyme"/>
</dbReference>
<reference evidence="8" key="2">
    <citation type="journal article" date="2021" name="PeerJ">
        <title>Extensive microbial diversity within the chicken gut microbiome revealed by metagenomics and culture.</title>
        <authorList>
            <person name="Gilroy R."/>
            <person name="Ravi A."/>
            <person name="Getino M."/>
            <person name="Pursley I."/>
            <person name="Horton D.L."/>
            <person name="Alikhan N.F."/>
            <person name="Baker D."/>
            <person name="Gharbi K."/>
            <person name="Hall N."/>
            <person name="Watson M."/>
            <person name="Adriaenssens E.M."/>
            <person name="Foster-Nyarko E."/>
            <person name="Jarju S."/>
            <person name="Secka A."/>
            <person name="Antonio M."/>
            <person name="Oren A."/>
            <person name="Chaudhuri R.R."/>
            <person name="La Ragione R."/>
            <person name="Hildebrand F."/>
            <person name="Pallen M.J."/>
        </authorList>
    </citation>
    <scope>NUCLEOTIDE SEQUENCE</scope>
    <source>
        <strain evidence="8">ChiSjej5B23-6657</strain>
    </source>
</reference>
<dbReference type="InterPro" id="IPR017850">
    <property type="entry name" value="Alkaline_phosphatase_core_sf"/>
</dbReference>
<comment type="catalytic activity">
    <reaction evidence="1">
        <text>(2R)-2-phosphoglycerate = (2R)-3-phosphoglycerate</text>
        <dbReference type="Rhea" id="RHEA:15901"/>
        <dbReference type="ChEBI" id="CHEBI:58272"/>
        <dbReference type="ChEBI" id="CHEBI:58289"/>
        <dbReference type="EC" id="5.4.2.12"/>
    </reaction>
</comment>
<dbReference type="Gene3D" id="3.40.720.10">
    <property type="entry name" value="Alkaline Phosphatase, subunit A"/>
    <property type="match status" value="2"/>
</dbReference>
<evidence type="ECO:0000259" key="7">
    <source>
        <dbReference type="Pfam" id="PF01676"/>
    </source>
</evidence>
<evidence type="ECO:0000313" key="8">
    <source>
        <dbReference type="EMBL" id="HIR71398.1"/>
    </source>
</evidence>
<dbReference type="NCBIfam" id="TIGR02535">
    <property type="entry name" value="hyp_Hser_kinase"/>
    <property type="match status" value="1"/>
</dbReference>
<protein>
    <submittedName>
        <fullName evidence="8">Cofactor-independent phosphoglycerate mutase</fullName>
        <ecNumber evidence="8">5.4.2.12</ecNumber>
    </submittedName>
</protein>
<gene>
    <name evidence="8" type="ORF">IAA55_08965</name>
</gene>
<evidence type="ECO:0000256" key="3">
    <source>
        <dbReference type="ARBA" id="ARBA00004921"/>
    </source>
</evidence>
<dbReference type="PANTHER" id="PTHR31209:SF4">
    <property type="entry name" value="2,3-BISPHOSPHOGLYCERATE-INDEPENDENT PHOSPHOGLYCERATE MUTASE"/>
    <property type="match status" value="1"/>
</dbReference>
<keyword evidence="5" id="KW-0324">Glycolysis</keyword>
<dbReference type="CDD" id="cd16011">
    <property type="entry name" value="iPGM_like"/>
    <property type="match status" value="1"/>
</dbReference>
<evidence type="ECO:0000256" key="6">
    <source>
        <dbReference type="ARBA" id="ARBA00023235"/>
    </source>
</evidence>
<dbReference type="PANTHER" id="PTHR31209">
    <property type="entry name" value="COFACTOR-INDEPENDENT PHOSPHOGLYCERATE MUTASE"/>
    <property type="match status" value="1"/>
</dbReference>